<evidence type="ECO:0000313" key="3">
    <source>
        <dbReference type="Proteomes" id="UP000197290"/>
    </source>
</evidence>
<protein>
    <recommendedName>
        <fullName evidence="1">BioF2-like acetyltransferase domain-containing protein</fullName>
    </recommendedName>
</protein>
<organism evidence="2 3">
    <name type="scientific">Sphingomonas dokdonensis</name>
    <dbReference type="NCBI Taxonomy" id="344880"/>
    <lineage>
        <taxon>Bacteria</taxon>
        <taxon>Pseudomonadati</taxon>
        <taxon>Pseudomonadota</taxon>
        <taxon>Alphaproteobacteria</taxon>
        <taxon>Sphingomonadales</taxon>
        <taxon>Sphingomonadaceae</taxon>
        <taxon>Sphingomonas</taxon>
    </lineage>
</organism>
<evidence type="ECO:0000313" key="2">
    <source>
        <dbReference type="EMBL" id="OWK28816.1"/>
    </source>
</evidence>
<dbReference type="EMBL" id="NBBI01000005">
    <property type="protein sequence ID" value="OWK28816.1"/>
    <property type="molecule type" value="Genomic_DNA"/>
</dbReference>
<evidence type="ECO:0000259" key="1">
    <source>
        <dbReference type="Pfam" id="PF13480"/>
    </source>
</evidence>
<proteinExistence type="predicted"/>
<comment type="caution">
    <text evidence="2">The sequence shown here is derived from an EMBL/GenBank/DDBJ whole genome shotgun (WGS) entry which is preliminary data.</text>
</comment>
<sequence length="296" mass="31777">MSGAGLRLQIGARTIATIPRRIVRVGLSLDAALANARPALPALGTGDDGYLVTSVPDALALDWRGVVFERQRYTRYYVDLAAGEAAWRGALSGQTRSTLKRKAKKLAAASGGRLDVRRFRTAANLADFHPIARALAEKTYQERLMGAGLPGDAAAVATMIERAARDAVRAWLLYVGEAPAAYLWCGADGDTLRYDYVGHDPAFAALSPGSVLMEAALVDLFDDRFARFDFTEGEGQHKRLMSTGGIDCRDLLLLRPTLANRGAVALVRGFDAALAVAKRAAALPALQQVAKRVRRA</sequence>
<dbReference type="InterPro" id="IPR016181">
    <property type="entry name" value="Acyl_CoA_acyltransferase"/>
</dbReference>
<gene>
    <name evidence="2" type="ORF">SPDO_26510</name>
</gene>
<dbReference type="SUPFAM" id="SSF55729">
    <property type="entry name" value="Acyl-CoA N-acyltransferases (Nat)"/>
    <property type="match status" value="1"/>
</dbReference>
<dbReference type="Pfam" id="PF13480">
    <property type="entry name" value="Acetyltransf_6"/>
    <property type="match status" value="1"/>
</dbReference>
<reference evidence="2 3" key="1">
    <citation type="submission" date="2017-03" db="EMBL/GenBank/DDBJ databases">
        <title>Genome sequence of Sphingomonas dokdonensis DSM 21029.</title>
        <authorList>
            <person name="Poehlein A."/>
            <person name="Wuebbeler J.H."/>
            <person name="Steinbuechel A."/>
            <person name="Daniel R."/>
        </authorList>
    </citation>
    <scope>NUCLEOTIDE SEQUENCE [LARGE SCALE GENOMIC DNA]</scope>
    <source>
        <strain evidence="2 3">DSM 21029</strain>
    </source>
</reference>
<dbReference type="RefSeq" id="WP_245829496.1">
    <property type="nucleotide sequence ID" value="NZ_NBBI01000005.1"/>
</dbReference>
<feature type="domain" description="BioF2-like acetyltransferase" evidence="1">
    <location>
        <begin position="94"/>
        <end position="239"/>
    </location>
</feature>
<keyword evidence="3" id="KW-1185">Reference proteome</keyword>
<dbReference type="Gene3D" id="3.40.630.30">
    <property type="match status" value="1"/>
</dbReference>
<name>A0A245ZGF4_9SPHN</name>
<dbReference type="InterPro" id="IPR038740">
    <property type="entry name" value="BioF2-like_GNAT_dom"/>
</dbReference>
<dbReference type="Proteomes" id="UP000197290">
    <property type="component" value="Unassembled WGS sequence"/>
</dbReference>
<dbReference type="AlphaFoldDB" id="A0A245ZGF4"/>
<accession>A0A245ZGF4</accession>